<gene>
    <name evidence="1" type="ORF">HLB44_29420</name>
</gene>
<evidence type="ECO:0000313" key="1">
    <source>
        <dbReference type="EMBL" id="NRF71124.1"/>
    </source>
</evidence>
<dbReference type="Proteomes" id="UP000737171">
    <property type="component" value="Unassembled WGS sequence"/>
</dbReference>
<name>A0ABX2ERN8_9BURK</name>
<comment type="caution">
    <text evidence="1">The sequence shown here is derived from an EMBL/GenBank/DDBJ whole genome shotgun (WGS) entry which is preliminary data.</text>
</comment>
<reference evidence="1 2" key="1">
    <citation type="submission" date="2020-05" db="EMBL/GenBank/DDBJ databases">
        <title>Aquincola sp. isolate from soil.</title>
        <authorList>
            <person name="Han J."/>
            <person name="Kim D.-U."/>
        </authorList>
    </citation>
    <scope>NUCLEOTIDE SEQUENCE [LARGE SCALE GENOMIC DNA]</scope>
    <source>
        <strain evidence="1 2">S2</strain>
    </source>
</reference>
<proteinExistence type="predicted"/>
<keyword evidence="2" id="KW-1185">Reference proteome</keyword>
<organism evidence="1 2">
    <name type="scientific">Pseudaquabacterium terrae</name>
    <dbReference type="NCBI Taxonomy" id="2732868"/>
    <lineage>
        <taxon>Bacteria</taxon>
        <taxon>Pseudomonadati</taxon>
        <taxon>Pseudomonadota</taxon>
        <taxon>Betaproteobacteria</taxon>
        <taxon>Burkholderiales</taxon>
        <taxon>Sphaerotilaceae</taxon>
        <taxon>Pseudaquabacterium</taxon>
    </lineage>
</organism>
<sequence>MRPAQRGFGAIVAIVVVVVLAALAAALVRLGGAAQTGSAQALLAARAAQAARAGTEWGLYQAFKGAWAACSGASQTLDLGAGSGARVTVSCDSRLFNEGESAPGVARTVRIYTIDAVACNGSGSCPDNAAATGAHYVERRRQVQASD</sequence>
<dbReference type="EMBL" id="JABRWJ010000010">
    <property type="protein sequence ID" value="NRF71124.1"/>
    <property type="molecule type" value="Genomic_DNA"/>
</dbReference>
<dbReference type="RefSeq" id="WP_173131659.1">
    <property type="nucleotide sequence ID" value="NZ_JABRWJ010000010.1"/>
</dbReference>
<evidence type="ECO:0000313" key="2">
    <source>
        <dbReference type="Proteomes" id="UP000737171"/>
    </source>
</evidence>
<protein>
    <submittedName>
        <fullName evidence="1">MSHA biogenesis protein MshP</fullName>
    </submittedName>
</protein>
<accession>A0ABX2ERN8</accession>